<keyword evidence="1" id="KW-1133">Transmembrane helix</keyword>
<dbReference type="Pfam" id="PF20152">
    <property type="entry name" value="DUF6534"/>
    <property type="match status" value="1"/>
</dbReference>
<accession>A0AAD7AQ26</accession>
<dbReference type="Proteomes" id="UP001218218">
    <property type="component" value="Unassembled WGS sequence"/>
</dbReference>
<feature type="transmembrane region" description="Helical" evidence="1">
    <location>
        <begin position="47"/>
        <end position="75"/>
    </location>
</feature>
<evidence type="ECO:0000259" key="2">
    <source>
        <dbReference type="Pfam" id="PF20152"/>
    </source>
</evidence>
<dbReference type="AlphaFoldDB" id="A0AAD7AQ26"/>
<feature type="transmembrane region" description="Helical" evidence="1">
    <location>
        <begin position="192"/>
        <end position="215"/>
    </location>
</feature>
<organism evidence="3 4">
    <name type="scientific">Mycena albidolilacea</name>
    <dbReference type="NCBI Taxonomy" id="1033008"/>
    <lineage>
        <taxon>Eukaryota</taxon>
        <taxon>Fungi</taxon>
        <taxon>Dikarya</taxon>
        <taxon>Basidiomycota</taxon>
        <taxon>Agaricomycotina</taxon>
        <taxon>Agaricomycetes</taxon>
        <taxon>Agaricomycetidae</taxon>
        <taxon>Agaricales</taxon>
        <taxon>Marasmiineae</taxon>
        <taxon>Mycenaceae</taxon>
        <taxon>Mycena</taxon>
    </lineage>
</organism>
<protein>
    <recommendedName>
        <fullName evidence="2">DUF6534 domain-containing protein</fullName>
    </recommendedName>
</protein>
<comment type="caution">
    <text evidence="3">The sequence shown here is derived from an EMBL/GenBank/DDBJ whole genome shotgun (WGS) entry which is preliminary data.</text>
</comment>
<reference evidence="3" key="1">
    <citation type="submission" date="2023-03" db="EMBL/GenBank/DDBJ databases">
        <title>Massive genome expansion in bonnet fungi (Mycena s.s.) driven by repeated elements and novel gene families across ecological guilds.</title>
        <authorList>
            <consortium name="Lawrence Berkeley National Laboratory"/>
            <person name="Harder C.B."/>
            <person name="Miyauchi S."/>
            <person name="Viragh M."/>
            <person name="Kuo A."/>
            <person name="Thoen E."/>
            <person name="Andreopoulos B."/>
            <person name="Lu D."/>
            <person name="Skrede I."/>
            <person name="Drula E."/>
            <person name="Henrissat B."/>
            <person name="Morin E."/>
            <person name="Kohler A."/>
            <person name="Barry K."/>
            <person name="LaButti K."/>
            <person name="Morin E."/>
            <person name="Salamov A."/>
            <person name="Lipzen A."/>
            <person name="Mereny Z."/>
            <person name="Hegedus B."/>
            <person name="Baldrian P."/>
            <person name="Stursova M."/>
            <person name="Weitz H."/>
            <person name="Taylor A."/>
            <person name="Grigoriev I.V."/>
            <person name="Nagy L.G."/>
            <person name="Martin F."/>
            <person name="Kauserud H."/>
        </authorList>
    </citation>
    <scope>NUCLEOTIDE SEQUENCE</scope>
    <source>
        <strain evidence="3">CBHHK002</strain>
    </source>
</reference>
<evidence type="ECO:0000313" key="4">
    <source>
        <dbReference type="Proteomes" id="UP001218218"/>
    </source>
</evidence>
<proteinExistence type="predicted"/>
<feature type="transmembrane region" description="Helical" evidence="1">
    <location>
        <begin position="147"/>
        <end position="171"/>
    </location>
</feature>
<feature type="transmembrane region" description="Helical" evidence="1">
    <location>
        <begin position="117"/>
        <end position="141"/>
    </location>
</feature>
<evidence type="ECO:0000256" key="1">
    <source>
        <dbReference type="SAM" id="Phobius"/>
    </source>
</evidence>
<dbReference type="EMBL" id="JARIHO010000003">
    <property type="protein sequence ID" value="KAJ7364890.1"/>
    <property type="molecule type" value="Genomic_DNA"/>
</dbReference>
<dbReference type="PANTHER" id="PTHR40465">
    <property type="entry name" value="CHROMOSOME 1, WHOLE GENOME SHOTGUN SEQUENCE"/>
    <property type="match status" value="1"/>
</dbReference>
<keyword evidence="1" id="KW-0472">Membrane</keyword>
<gene>
    <name evidence="3" type="ORF">DFH08DRAFT_930623</name>
</gene>
<feature type="transmembrane region" description="Helical" evidence="1">
    <location>
        <begin position="15"/>
        <end position="35"/>
    </location>
</feature>
<keyword evidence="1" id="KW-0812">Transmembrane</keyword>
<name>A0AAD7AQ26_9AGAR</name>
<feature type="domain" description="DUF6534" evidence="2">
    <location>
        <begin position="162"/>
        <end position="240"/>
    </location>
</feature>
<feature type="transmembrane region" description="Helical" evidence="1">
    <location>
        <begin position="87"/>
        <end position="110"/>
    </location>
</feature>
<keyword evidence="4" id="KW-1185">Reference proteome</keyword>
<dbReference type="PANTHER" id="PTHR40465:SF1">
    <property type="entry name" value="DUF6534 DOMAIN-CONTAINING PROTEIN"/>
    <property type="match status" value="1"/>
</dbReference>
<evidence type="ECO:0000313" key="3">
    <source>
        <dbReference type="EMBL" id="KAJ7364890.1"/>
    </source>
</evidence>
<dbReference type="InterPro" id="IPR045339">
    <property type="entry name" value="DUF6534"/>
</dbReference>
<sequence>MAVDQFALTYGVQLASSWANMMLYMLEIVMCLRYFQRSTFRPLSHKIGVGAIILFDTVCTMSVDADVFMTFLVFLGKEPFLTLSVPTSLTIFMTYSTAVIEQFFLCHLYFIITRKRAVSLFLALLGLVHLGFSFAAAIMLQTAPTNLSVFTITAVGAITCGVTDLLIASCLGYELFKVRRSHSSNSSLVRRIFILSITSGAIVASVTLLMMILFLKGDIAFEFFFSCQGRVYALTLLVNFLSGTPSSSAATTIASGDQNGLAAIYESKAGGARPAASLYSNTSTESLNKELPPLPATPTPGLHIVTQTRSIASQNSAAPYSAPFSLSSPEVIWSPHTGTPRTPRTIIAAPHRTDSLPV</sequence>